<evidence type="ECO:0000313" key="1">
    <source>
        <dbReference type="EMBL" id="PNQ73151.1"/>
    </source>
</evidence>
<protein>
    <submittedName>
        <fullName evidence="1">Uncharacterized protein</fullName>
    </submittedName>
</protein>
<reference evidence="1 2" key="1">
    <citation type="submission" date="2018-01" db="EMBL/GenBank/DDBJ databases">
        <title>The draft genome of Hanstruepera neustonica JCM19743.</title>
        <authorList>
            <person name="He R.-H."/>
            <person name="Du Z.-J."/>
        </authorList>
    </citation>
    <scope>NUCLEOTIDE SEQUENCE [LARGE SCALE GENOMIC DNA]</scope>
    <source>
        <strain evidence="1 2">JCM19743</strain>
    </source>
</reference>
<accession>A0A2K1DYR8</accession>
<dbReference type="AlphaFoldDB" id="A0A2K1DYR8"/>
<dbReference type="Proteomes" id="UP000236641">
    <property type="component" value="Unassembled WGS sequence"/>
</dbReference>
<comment type="caution">
    <text evidence="1">The sequence shown here is derived from an EMBL/GenBank/DDBJ whole genome shotgun (WGS) entry which is preliminary data.</text>
</comment>
<gene>
    <name evidence="1" type="ORF">C1T31_09215</name>
</gene>
<name>A0A2K1DYR8_9FLAO</name>
<proteinExistence type="predicted"/>
<organism evidence="1 2">
    <name type="scientific">Hanstruepera neustonica</name>
    <dbReference type="NCBI Taxonomy" id="1445657"/>
    <lineage>
        <taxon>Bacteria</taxon>
        <taxon>Pseudomonadati</taxon>
        <taxon>Bacteroidota</taxon>
        <taxon>Flavobacteriia</taxon>
        <taxon>Flavobacteriales</taxon>
        <taxon>Flavobacteriaceae</taxon>
        <taxon>Hanstruepera</taxon>
    </lineage>
</organism>
<dbReference type="EMBL" id="POWF01000004">
    <property type="protein sequence ID" value="PNQ73151.1"/>
    <property type="molecule type" value="Genomic_DNA"/>
</dbReference>
<keyword evidence="2" id="KW-1185">Reference proteome</keyword>
<sequence length="220" mass="25265">MGLTTVTATEIRSGIQDEDLMTRYRYAQPVMFVERGVEFMIFPDGSFDFNTNVVTDFHTSNNYYYRSATTTTRRSSINITFGAPGVTNRVHFSTPRDRGVIIQHDRDGKVRRIGNVFINYDRFGKVKRVGSIYMQYNRGNNRLIQVGGLHVRYNVFGELVHSHGQVSPFSNSCGICGISGCTTAHTFGNSTFDHDSDWNDDEDFYYYKEDKKDNKLQLKR</sequence>
<evidence type="ECO:0000313" key="2">
    <source>
        <dbReference type="Proteomes" id="UP000236641"/>
    </source>
</evidence>